<dbReference type="KEGG" id="bgv:CAL12_01215"/>
<feature type="domain" description="FAD/NAD(P)-binding" evidence="3">
    <location>
        <begin position="30"/>
        <end position="211"/>
    </location>
</feature>
<evidence type="ECO:0000256" key="1">
    <source>
        <dbReference type="ARBA" id="ARBA00023002"/>
    </source>
</evidence>
<dbReference type="InterPro" id="IPR023753">
    <property type="entry name" value="FAD/NAD-binding_dom"/>
</dbReference>
<feature type="region of interest" description="Disordered" evidence="2">
    <location>
        <begin position="1"/>
        <end position="23"/>
    </location>
</feature>
<keyword evidence="5" id="KW-1185">Reference proteome</keyword>
<dbReference type="InterPro" id="IPR041854">
    <property type="entry name" value="BFD-like_2Fe2S-bd_dom_sf"/>
</dbReference>
<name>A0A1W6YEX7_9BORD</name>
<gene>
    <name evidence="4" type="ORF">CAL12_01215</name>
</gene>
<dbReference type="InterPro" id="IPR036188">
    <property type="entry name" value="FAD/NAD-bd_sf"/>
</dbReference>
<dbReference type="AlphaFoldDB" id="A0A1W6YEX7"/>
<sequence length="455" mass="48187">MRSSRRARSRESGMSAHDDRHGAGTPAGIDVLVVGAGPAGVSAAIEAARRGARVLLVEQRPHAGGAIHRAAHDGGPSAVPMPARHKRNWARLLRQMAALSDRIRLLTSTVFLGIDGDGVCMLDNRTAGQVKLVRARAVIYAIGATERAPHVPGWELPGVVTAGGLQVQMKESGQAPQGRILVAGNGPLPLALGAQLAALGNAPVAVLEAADPWRKLWRRPLAMAGLATGPWQLLEAAGYFRRLRAARVPYLTAVSVSAISRVDGQLRVRTQASREAARDYQVDVLVLHAGLACNDRGIPRGDLHGIVIGRAGDCHRILGADAALDEGRRVAAVVMARLAGAPPRAPRRLAAEVFQESVWRLYENARPPVDGDTILCRCEGVTARDLAVRDLPSARETRLVGRIGMGLCQGRYCAHAATRAGDDANALTLAEIDGDVPRWPIRPVSVKALADAGDL</sequence>
<dbReference type="Proteomes" id="UP000194151">
    <property type="component" value="Chromosome"/>
</dbReference>
<evidence type="ECO:0000259" key="3">
    <source>
        <dbReference type="Pfam" id="PF07992"/>
    </source>
</evidence>
<dbReference type="SUPFAM" id="SSF51905">
    <property type="entry name" value="FAD/NAD(P)-binding domain"/>
    <property type="match status" value="1"/>
</dbReference>
<dbReference type="PRINTS" id="PR00368">
    <property type="entry name" value="FADPNR"/>
</dbReference>
<evidence type="ECO:0000256" key="2">
    <source>
        <dbReference type="SAM" id="MobiDB-lite"/>
    </source>
</evidence>
<evidence type="ECO:0000313" key="4">
    <source>
        <dbReference type="EMBL" id="ARP79579.1"/>
    </source>
</evidence>
<proteinExistence type="predicted"/>
<dbReference type="Gene3D" id="1.10.10.1100">
    <property type="entry name" value="BFD-like [2Fe-2S]-binding domain"/>
    <property type="match status" value="1"/>
</dbReference>
<accession>A0A1W6YEX7</accession>
<dbReference type="EMBL" id="CP021108">
    <property type="protein sequence ID" value="ARP79579.1"/>
    <property type="molecule type" value="Genomic_DNA"/>
</dbReference>
<dbReference type="PRINTS" id="PR00411">
    <property type="entry name" value="PNDRDTASEI"/>
</dbReference>
<dbReference type="PANTHER" id="PTHR42949:SF3">
    <property type="entry name" value="ANAEROBIC GLYCEROL-3-PHOSPHATE DEHYDROGENASE SUBUNIT B"/>
    <property type="match status" value="1"/>
</dbReference>
<protein>
    <recommendedName>
        <fullName evidence="3">FAD/NAD(P)-binding domain-containing protein</fullName>
    </recommendedName>
</protein>
<dbReference type="Pfam" id="PF07992">
    <property type="entry name" value="Pyr_redox_2"/>
    <property type="match status" value="1"/>
</dbReference>
<dbReference type="STRING" id="1416806.CAL12_01215"/>
<dbReference type="Gene3D" id="3.50.50.60">
    <property type="entry name" value="FAD/NAD(P)-binding domain"/>
    <property type="match status" value="1"/>
</dbReference>
<dbReference type="GO" id="GO:0016491">
    <property type="term" value="F:oxidoreductase activity"/>
    <property type="evidence" value="ECO:0007669"/>
    <property type="project" value="UniProtKB-KW"/>
</dbReference>
<keyword evidence="1" id="KW-0560">Oxidoreductase</keyword>
<dbReference type="InterPro" id="IPR051691">
    <property type="entry name" value="Metab_Enz_Cyan_OpOx_G3PDH"/>
</dbReference>
<evidence type="ECO:0000313" key="5">
    <source>
        <dbReference type="Proteomes" id="UP000194151"/>
    </source>
</evidence>
<organism evidence="4 5">
    <name type="scientific">Bordetella genomosp. 8</name>
    <dbReference type="NCBI Taxonomy" id="1416806"/>
    <lineage>
        <taxon>Bacteria</taxon>
        <taxon>Pseudomonadati</taxon>
        <taxon>Pseudomonadota</taxon>
        <taxon>Betaproteobacteria</taxon>
        <taxon>Burkholderiales</taxon>
        <taxon>Alcaligenaceae</taxon>
        <taxon>Bordetella</taxon>
    </lineage>
</organism>
<dbReference type="PANTHER" id="PTHR42949">
    <property type="entry name" value="ANAEROBIC GLYCEROL-3-PHOSPHATE DEHYDROGENASE SUBUNIT B"/>
    <property type="match status" value="1"/>
</dbReference>
<reference evidence="4 5" key="1">
    <citation type="submission" date="2017-05" db="EMBL/GenBank/DDBJ databases">
        <title>Complete and WGS of Bordetella genogroups.</title>
        <authorList>
            <person name="Spilker T."/>
            <person name="LiPuma J."/>
        </authorList>
    </citation>
    <scope>NUCLEOTIDE SEQUENCE [LARGE SCALE GENOMIC DNA]</scope>
    <source>
        <strain evidence="4 5">AU19157</strain>
    </source>
</reference>